<dbReference type="AlphaFoldDB" id="A0AAW9SHA8"/>
<dbReference type="SUPFAM" id="SSF52058">
    <property type="entry name" value="L domain-like"/>
    <property type="match status" value="1"/>
</dbReference>
<evidence type="ECO:0000313" key="2">
    <source>
        <dbReference type="Proteomes" id="UP001403385"/>
    </source>
</evidence>
<evidence type="ECO:0008006" key="3">
    <source>
        <dbReference type="Google" id="ProtNLM"/>
    </source>
</evidence>
<dbReference type="EMBL" id="JBDKWZ010000026">
    <property type="protein sequence ID" value="MEN7551704.1"/>
    <property type="molecule type" value="Genomic_DNA"/>
</dbReference>
<reference evidence="1 2" key="1">
    <citation type="submission" date="2024-04" db="EMBL/GenBank/DDBJ databases">
        <title>Novel genus in family Flammeovirgaceae.</title>
        <authorList>
            <person name="Nguyen T.H."/>
            <person name="Vuong T.Q."/>
            <person name="Le H."/>
            <person name="Kim S.-G."/>
        </authorList>
    </citation>
    <scope>NUCLEOTIDE SEQUENCE [LARGE SCALE GENOMIC DNA]</scope>
    <source>
        <strain evidence="1 2">JCM 23209</strain>
    </source>
</reference>
<evidence type="ECO:0000313" key="1">
    <source>
        <dbReference type="EMBL" id="MEN7551704.1"/>
    </source>
</evidence>
<accession>A0AAW9SHA8</accession>
<proteinExistence type="predicted"/>
<gene>
    <name evidence="1" type="ORF">AAG747_27560</name>
</gene>
<dbReference type="RefSeq" id="WP_346824483.1">
    <property type="nucleotide sequence ID" value="NZ_JBDKWZ010000026.1"/>
</dbReference>
<sequence>MSEYQGETNLVIHCTQLDDPSLSQKERKRIVMEWCDFLKSNPTQFTELTFGTRMPQELFDAVCHQENLTRLNIKWGVYKDISAIANLQKLNLLHIGSGAGVESIVPITQLKNLVGLSVENFRKIPDYSPLSSMKGLESLSIEGDGLGPQYIQLDSLEFLKDLSQLRFFRLLTARLKSKDYTPVLALRNVEHLSLRSERNVKKIYEELVALPKLKWGLLKERPENYQKK</sequence>
<dbReference type="Gene3D" id="3.80.10.10">
    <property type="entry name" value="Ribonuclease Inhibitor"/>
    <property type="match status" value="1"/>
</dbReference>
<dbReference type="InterPro" id="IPR032675">
    <property type="entry name" value="LRR_dom_sf"/>
</dbReference>
<comment type="caution">
    <text evidence="1">The sequence shown here is derived from an EMBL/GenBank/DDBJ whole genome shotgun (WGS) entry which is preliminary data.</text>
</comment>
<organism evidence="1 2">
    <name type="scientific">Rapidithrix thailandica</name>
    <dbReference type="NCBI Taxonomy" id="413964"/>
    <lineage>
        <taxon>Bacteria</taxon>
        <taxon>Pseudomonadati</taxon>
        <taxon>Bacteroidota</taxon>
        <taxon>Cytophagia</taxon>
        <taxon>Cytophagales</taxon>
        <taxon>Flammeovirgaceae</taxon>
        <taxon>Rapidithrix</taxon>
    </lineage>
</organism>
<name>A0AAW9SHA8_9BACT</name>
<protein>
    <recommendedName>
        <fullName evidence="3">Leucine-rich repeat domain-containing protein</fullName>
    </recommendedName>
</protein>
<dbReference type="Proteomes" id="UP001403385">
    <property type="component" value="Unassembled WGS sequence"/>
</dbReference>
<keyword evidence="2" id="KW-1185">Reference proteome</keyword>